<dbReference type="STRING" id="206665.SAMN04488516_10274"/>
<dbReference type="PANTHER" id="PTHR30535">
    <property type="entry name" value="VITAMIN B12-BINDING PROTEIN"/>
    <property type="match status" value="1"/>
</dbReference>
<dbReference type="PROSITE" id="PS50983">
    <property type="entry name" value="FE_B12_PBP"/>
    <property type="match status" value="1"/>
</dbReference>
<dbReference type="Proteomes" id="UP000199602">
    <property type="component" value="Unassembled WGS sequence"/>
</dbReference>
<dbReference type="AlphaFoldDB" id="A0A1H0B811"/>
<proteinExistence type="predicted"/>
<protein>
    <submittedName>
        <fullName evidence="2">Substrate-binding protein</fullName>
    </submittedName>
</protein>
<evidence type="ECO:0000313" key="3">
    <source>
        <dbReference type="Proteomes" id="UP000199602"/>
    </source>
</evidence>
<dbReference type="GO" id="GO:0071281">
    <property type="term" value="P:cellular response to iron ion"/>
    <property type="evidence" value="ECO:0007669"/>
    <property type="project" value="TreeGrafter"/>
</dbReference>
<reference evidence="2 3" key="1">
    <citation type="submission" date="2016-10" db="EMBL/GenBank/DDBJ databases">
        <authorList>
            <person name="de Groot N.N."/>
        </authorList>
    </citation>
    <scope>NUCLEOTIDE SEQUENCE [LARGE SCALE GENOMIC DNA]</scope>
    <source>
        <strain evidence="2 3">DSM 15269</strain>
    </source>
</reference>
<feature type="domain" description="Fe/B12 periplasmic-binding" evidence="1">
    <location>
        <begin position="1"/>
        <end position="229"/>
    </location>
</feature>
<name>A0A1H0B811_9BACT</name>
<dbReference type="InterPro" id="IPR002491">
    <property type="entry name" value="ABC_transptr_periplasmic_BD"/>
</dbReference>
<dbReference type="EMBL" id="FNIN01000002">
    <property type="protein sequence ID" value="SDN41784.1"/>
    <property type="molecule type" value="Genomic_DNA"/>
</dbReference>
<dbReference type="SUPFAM" id="SSF53807">
    <property type="entry name" value="Helical backbone' metal receptor"/>
    <property type="match status" value="1"/>
</dbReference>
<dbReference type="Pfam" id="PF01497">
    <property type="entry name" value="Peripla_BP_2"/>
    <property type="match status" value="1"/>
</dbReference>
<dbReference type="InterPro" id="IPR050902">
    <property type="entry name" value="ABC_Transporter_SBP"/>
</dbReference>
<organism evidence="2 3">
    <name type="scientific">Desulfonauticus submarinus</name>
    <dbReference type="NCBI Taxonomy" id="206665"/>
    <lineage>
        <taxon>Bacteria</taxon>
        <taxon>Pseudomonadati</taxon>
        <taxon>Thermodesulfobacteriota</taxon>
        <taxon>Desulfovibrionia</taxon>
        <taxon>Desulfovibrionales</taxon>
        <taxon>Desulfonauticaceae</taxon>
        <taxon>Desulfonauticus</taxon>
    </lineage>
</organism>
<sequence>MGWTKPDALEWGGNIVSIGTHMRPNLEIILSLHPDLVLQMGTAKHSILPIKHLKKYNIPVAVFNPHNFKELFHTILRIGKLVGKKQLAHQLVKQYQQKLKNLNTDKIPFTKRPTIFFEVRYPNLLSVGQGSIVSEIIYWAGGRNILKSSKKLLRISEEKLLSLNPQVYIIQKGPMNKKPISLHKRPLFKKIKAVLTNHILIVKEKNFSRPGPRSIEAVLFLHHYLKQQHLIP</sequence>
<dbReference type="Gene3D" id="3.40.50.1980">
    <property type="entry name" value="Nitrogenase molybdenum iron protein domain"/>
    <property type="match status" value="2"/>
</dbReference>
<evidence type="ECO:0000259" key="1">
    <source>
        <dbReference type="PROSITE" id="PS50983"/>
    </source>
</evidence>
<gene>
    <name evidence="2" type="ORF">SAMN04488516_10274</name>
</gene>
<keyword evidence="3" id="KW-1185">Reference proteome</keyword>
<evidence type="ECO:0000313" key="2">
    <source>
        <dbReference type="EMBL" id="SDN41784.1"/>
    </source>
</evidence>
<accession>A0A1H0B811</accession>
<dbReference type="PANTHER" id="PTHR30535:SF34">
    <property type="entry name" value="MOLYBDATE-BINDING PROTEIN MOLA"/>
    <property type="match status" value="1"/>
</dbReference>